<evidence type="ECO:0000256" key="1">
    <source>
        <dbReference type="ARBA" id="ARBA00022679"/>
    </source>
</evidence>
<sequence>MASQKGLPKGATVRVRLYRPEDHDVVARIFSAGMMGLVPIGVEEIARGDKRLQAVAVAVPAVALALARRCSMLTKLGVGLLSTAAVPAVIYVLVRSLFAKYVKKSLEDDLANIERFYSTHGAGAGSAFWVAELVEPVGEPGSAASGAAAGAASLPAYKRTFSTSLLSTASPEPAGISEAVAVAPVPAPVAVASSSPAQTTHSPAQTTQANPAPPQPDAPPQAEQASVRQAPSSAAPVAASPPVSGHSKPAAPAASTSAAVGAAQEPAAGPGAEPETAASAAGAETEDPDAEARRVVAGLVAAAVRRLEAASTAAAAAPSSSAPPVSPGPKANGSSSAAASGLTSPRGGTSAVGKLPAAPVPPAPPVQVASPAAVTPKPTQGVVAAGASQSTAAAKPATPVAALATSASIPRTPSSAAFGASTAPAVRTRVVGHVALERKTWQVAELRRMSVAPEFRGAGVGRALLAALTAHARDVGFRELVLYTSSLQLPAHRLYEQAGWTLTERVPESGIEMFTYTYDLTKKR</sequence>
<keyword evidence="3" id="KW-0472">Membrane</keyword>
<proteinExistence type="predicted"/>
<dbReference type="EMBL" id="JAEHOD010000002">
    <property type="protein sequence ID" value="KAG2453972.1"/>
    <property type="molecule type" value="Genomic_DNA"/>
</dbReference>
<keyword evidence="3" id="KW-0812">Transmembrane</keyword>
<evidence type="ECO:0000313" key="6">
    <source>
        <dbReference type="Proteomes" id="UP000613740"/>
    </source>
</evidence>
<dbReference type="PANTHER" id="PTHR13947">
    <property type="entry name" value="GNAT FAMILY N-ACETYLTRANSFERASE"/>
    <property type="match status" value="1"/>
</dbReference>
<evidence type="ECO:0000259" key="4">
    <source>
        <dbReference type="PROSITE" id="PS51186"/>
    </source>
</evidence>
<feature type="compositionally biased region" description="Low complexity" evidence="2">
    <location>
        <begin position="192"/>
        <end position="210"/>
    </location>
</feature>
<feature type="compositionally biased region" description="Low complexity" evidence="2">
    <location>
        <begin position="313"/>
        <end position="345"/>
    </location>
</feature>
<accession>A0A835WU10</accession>
<dbReference type="InterPro" id="IPR050769">
    <property type="entry name" value="NAT_camello-type"/>
</dbReference>
<evidence type="ECO:0000256" key="2">
    <source>
        <dbReference type="SAM" id="MobiDB-lite"/>
    </source>
</evidence>
<dbReference type="PROSITE" id="PS51186">
    <property type="entry name" value="GNAT"/>
    <property type="match status" value="1"/>
</dbReference>
<feature type="domain" description="N-acetyltransferase" evidence="4">
    <location>
        <begin position="429"/>
        <end position="521"/>
    </location>
</feature>
<evidence type="ECO:0000313" key="5">
    <source>
        <dbReference type="EMBL" id="KAG2453972.1"/>
    </source>
</evidence>
<evidence type="ECO:0000256" key="3">
    <source>
        <dbReference type="SAM" id="Phobius"/>
    </source>
</evidence>
<keyword evidence="1" id="KW-0808">Transferase</keyword>
<comment type="caution">
    <text evidence="5">The sequence shown here is derived from an EMBL/GenBank/DDBJ whole genome shotgun (WGS) entry which is preliminary data.</text>
</comment>
<dbReference type="GO" id="GO:0008080">
    <property type="term" value="F:N-acetyltransferase activity"/>
    <property type="evidence" value="ECO:0007669"/>
    <property type="project" value="InterPro"/>
</dbReference>
<feature type="compositionally biased region" description="Low complexity" evidence="2">
    <location>
        <begin position="220"/>
        <end position="283"/>
    </location>
</feature>
<reference evidence="5" key="1">
    <citation type="journal article" date="2020" name="bioRxiv">
        <title>Comparative genomics of Chlamydomonas.</title>
        <authorList>
            <person name="Craig R.J."/>
            <person name="Hasan A.R."/>
            <person name="Ness R.W."/>
            <person name="Keightley P.D."/>
        </authorList>
    </citation>
    <scope>NUCLEOTIDE SEQUENCE</scope>
    <source>
        <strain evidence="5">CCAP 11/173</strain>
    </source>
</reference>
<feature type="transmembrane region" description="Helical" evidence="3">
    <location>
        <begin position="76"/>
        <end position="94"/>
    </location>
</feature>
<protein>
    <recommendedName>
        <fullName evidence="4">N-acetyltransferase domain-containing protein</fullName>
    </recommendedName>
</protein>
<dbReference type="InterPro" id="IPR000182">
    <property type="entry name" value="GNAT_dom"/>
</dbReference>
<dbReference type="AlphaFoldDB" id="A0A835WU10"/>
<dbReference type="OrthoDB" id="41532at2759"/>
<dbReference type="SUPFAM" id="SSF55729">
    <property type="entry name" value="Acyl-CoA N-acyltransferases (Nat)"/>
    <property type="match status" value="1"/>
</dbReference>
<feature type="region of interest" description="Disordered" evidence="2">
    <location>
        <begin position="192"/>
        <end position="290"/>
    </location>
</feature>
<keyword evidence="6" id="KW-1185">Reference proteome</keyword>
<gene>
    <name evidence="5" type="ORF">HYH02_001018</name>
</gene>
<name>A0A835WU10_9CHLO</name>
<dbReference type="Proteomes" id="UP000613740">
    <property type="component" value="Unassembled WGS sequence"/>
</dbReference>
<feature type="region of interest" description="Disordered" evidence="2">
    <location>
        <begin position="313"/>
        <end position="373"/>
    </location>
</feature>
<keyword evidence="3" id="KW-1133">Transmembrane helix</keyword>
<dbReference type="PANTHER" id="PTHR13947:SF37">
    <property type="entry name" value="LD18367P"/>
    <property type="match status" value="1"/>
</dbReference>
<organism evidence="5 6">
    <name type="scientific">Chlamydomonas schloesseri</name>
    <dbReference type="NCBI Taxonomy" id="2026947"/>
    <lineage>
        <taxon>Eukaryota</taxon>
        <taxon>Viridiplantae</taxon>
        <taxon>Chlorophyta</taxon>
        <taxon>core chlorophytes</taxon>
        <taxon>Chlorophyceae</taxon>
        <taxon>CS clade</taxon>
        <taxon>Chlamydomonadales</taxon>
        <taxon>Chlamydomonadaceae</taxon>
        <taxon>Chlamydomonas</taxon>
    </lineage>
</organism>
<dbReference type="Pfam" id="PF00583">
    <property type="entry name" value="Acetyltransf_1"/>
    <property type="match status" value="1"/>
</dbReference>
<dbReference type="InterPro" id="IPR016181">
    <property type="entry name" value="Acyl_CoA_acyltransferase"/>
</dbReference>
<dbReference type="Gene3D" id="3.40.630.30">
    <property type="match status" value="1"/>
</dbReference>
<dbReference type="CDD" id="cd04301">
    <property type="entry name" value="NAT_SF"/>
    <property type="match status" value="1"/>
</dbReference>